<dbReference type="PROSITE" id="PS50110">
    <property type="entry name" value="RESPONSE_REGULATORY"/>
    <property type="match status" value="1"/>
</dbReference>
<name>A0A7W6CPE8_9SPHN</name>
<dbReference type="PROSITE" id="PS00622">
    <property type="entry name" value="HTH_LUXR_1"/>
    <property type="match status" value="1"/>
</dbReference>
<evidence type="ECO:0000313" key="7">
    <source>
        <dbReference type="Proteomes" id="UP000548867"/>
    </source>
</evidence>
<feature type="modified residue" description="4-aspartylphosphate" evidence="3">
    <location>
        <position position="53"/>
    </location>
</feature>
<evidence type="ECO:0000256" key="1">
    <source>
        <dbReference type="ARBA" id="ARBA00022553"/>
    </source>
</evidence>
<feature type="domain" description="Response regulatory" evidence="5">
    <location>
        <begin position="3"/>
        <end position="118"/>
    </location>
</feature>
<evidence type="ECO:0000259" key="5">
    <source>
        <dbReference type="PROSITE" id="PS50110"/>
    </source>
</evidence>
<dbReference type="GO" id="GO:0003677">
    <property type="term" value="F:DNA binding"/>
    <property type="evidence" value="ECO:0007669"/>
    <property type="project" value="UniProtKB-KW"/>
</dbReference>
<dbReference type="PROSITE" id="PS50043">
    <property type="entry name" value="HTH_LUXR_2"/>
    <property type="match status" value="1"/>
</dbReference>
<dbReference type="InterPro" id="IPR000792">
    <property type="entry name" value="Tscrpt_reg_LuxR_C"/>
</dbReference>
<dbReference type="InterPro" id="IPR039420">
    <property type="entry name" value="WalR-like"/>
</dbReference>
<dbReference type="Proteomes" id="UP000548867">
    <property type="component" value="Unassembled WGS sequence"/>
</dbReference>
<comment type="caution">
    <text evidence="6">The sequence shown here is derived from an EMBL/GenBank/DDBJ whole genome shotgun (WGS) entry which is preliminary data.</text>
</comment>
<dbReference type="SMART" id="SM00421">
    <property type="entry name" value="HTH_LUXR"/>
    <property type="match status" value="1"/>
</dbReference>
<dbReference type="InterPro" id="IPR011006">
    <property type="entry name" value="CheY-like_superfamily"/>
</dbReference>
<feature type="domain" description="HTH luxR-type" evidence="4">
    <location>
        <begin position="141"/>
        <end position="206"/>
    </location>
</feature>
<evidence type="ECO:0000259" key="4">
    <source>
        <dbReference type="PROSITE" id="PS50043"/>
    </source>
</evidence>
<keyword evidence="7" id="KW-1185">Reference proteome</keyword>
<gene>
    <name evidence="6" type="ORF">GGR38_002189</name>
</gene>
<dbReference type="InterPro" id="IPR058245">
    <property type="entry name" value="NreC/VraR/RcsB-like_REC"/>
</dbReference>
<evidence type="ECO:0000256" key="3">
    <source>
        <dbReference type="PROSITE-ProRule" id="PRU00169"/>
    </source>
</evidence>
<dbReference type="SUPFAM" id="SSF52172">
    <property type="entry name" value="CheY-like"/>
    <property type="match status" value="1"/>
</dbReference>
<keyword evidence="2" id="KW-0238">DNA-binding</keyword>
<dbReference type="PRINTS" id="PR00038">
    <property type="entry name" value="HTHLUXR"/>
</dbReference>
<dbReference type="InterPro" id="IPR036388">
    <property type="entry name" value="WH-like_DNA-bd_sf"/>
</dbReference>
<dbReference type="InterPro" id="IPR001789">
    <property type="entry name" value="Sig_transdc_resp-reg_receiver"/>
</dbReference>
<dbReference type="GO" id="GO:0006355">
    <property type="term" value="P:regulation of DNA-templated transcription"/>
    <property type="evidence" value="ECO:0007669"/>
    <property type="project" value="InterPro"/>
</dbReference>
<reference evidence="6 7" key="1">
    <citation type="submission" date="2020-08" db="EMBL/GenBank/DDBJ databases">
        <title>Genomic Encyclopedia of Type Strains, Phase IV (KMG-IV): sequencing the most valuable type-strain genomes for metagenomic binning, comparative biology and taxonomic classification.</title>
        <authorList>
            <person name="Goeker M."/>
        </authorList>
    </citation>
    <scope>NUCLEOTIDE SEQUENCE [LARGE SCALE GENOMIC DNA]</scope>
    <source>
        <strain evidence="6 7">DSM 27057</strain>
    </source>
</reference>
<dbReference type="Gene3D" id="1.10.10.10">
    <property type="entry name" value="Winged helix-like DNA-binding domain superfamily/Winged helix DNA-binding domain"/>
    <property type="match status" value="1"/>
</dbReference>
<dbReference type="Gene3D" id="3.40.50.2300">
    <property type="match status" value="1"/>
</dbReference>
<dbReference type="Pfam" id="PF00196">
    <property type="entry name" value="GerE"/>
    <property type="match status" value="1"/>
</dbReference>
<dbReference type="SUPFAM" id="SSF46894">
    <property type="entry name" value="C-terminal effector domain of the bipartite response regulators"/>
    <property type="match status" value="1"/>
</dbReference>
<dbReference type="PANTHER" id="PTHR43214">
    <property type="entry name" value="TWO-COMPONENT RESPONSE REGULATOR"/>
    <property type="match status" value="1"/>
</dbReference>
<proteinExistence type="predicted"/>
<organism evidence="6 7">
    <name type="scientific">Novosphingobium sediminicola</name>
    <dbReference type="NCBI Taxonomy" id="563162"/>
    <lineage>
        <taxon>Bacteria</taxon>
        <taxon>Pseudomonadati</taxon>
        <taxon>Pseudomonadota</taxon>
        <taxon>Alphaproteobacteria</taxon>
        <taxon>Sphingomonadales</taxon>
        <taxon>Sphingomonadaceae</taxon>
        <taxon>Novosphingobium</taxon>
    </lineage>
</organism>
<dbReference type="GO" id="GO:0000160">
    <property type="term" value="P:phosphorelay signal transduction system"/>
    <property type="evidence" value="ECO:0007669"/>
    <property type="project" value="InterPro"/>
</dbReference>
<dbReference type="InterPro" id="IPR016032">
    <property type="entry name" value="Sig_transdc_resp-reg_C-effctor"/>
</dbReference>
<dbReference type="CDD" id="cd17535">
    <property type="entry name" value="REC_NarL-like"/>
    <property type="match status" value="1"/>
</dbReference>
<dbReference type="AlphaFoldDB" id="A0A7W6CPE8"/>
<dbReference type="CDD" id="cd06170">
    <property type="entry name" value="LuxR_C_like"/>
    <property type="match status" value="1"/>
</dbReference>
<protein>
    <submittedName>
        <fullName evidence="6">Two-component system nitrate/nitrite response regulator NarP</fullName>
    </submittedName>
</protein>
<accession>A0A7W6CPE8</accession>
<dbReference type="RefSeq" id="WP_183625351.1">
    <property type="nucleotide sequence ID" value="NZ_JACIDX010000007.1"/>
</dbReference>
<dbReference type="EMBL" id="JACIDX010000007">
    <property type="protein sequence ID" value="MBB3955237.1"/>
    <property type="molecule type" value="Genomic_DNA"/>
</dbReference>
<keyword evidence="1 3" id="KW-0597">Phosphoprotein</keyword>
<dbReference type="SMART" id="SM00448">
    <property type="entry name" value="REC"/>
    <property type="match status" value="1"/>
</dbReference>
<dbReference type="Pfam" id="PF00072">
    <property type="entry name" value="Response_reg"/>
    <property type="match status" value="1"/>
</dbReference>
<sequence length="213" mass="22429">MTRIVIADDHAFLRAGLEQVLGGLGFTIVGSVGDGDAALAAVADVDPDLLIVDLRMPGRNGVAVIEALRAEGDRRPVLMLAAEIDDASLVSAIRLGVNGILMKDSDAAALKQAIDTVMSGARAISMPMMERAFMLASKPSATSPLDALSERDRRIVEGVAAGLRNREIAENLAISEGSVKVYLHRIFDRLNVGNRTELALLVRAGHGQHGAAS</sequence>
<evidence type="ECO:0000256" key="2">
    <source>
        <dbReference type="ARBA" id="ARBA00023125"/>
    </source>
</evidence>
<evidence type="ECO:0000313" key="6">
    <source>
        <dbReference type="EMBL" id="MBB3955237.1"/>
    </source>
</evidence>